<dbReference type="Proteomes" id="UP000499080">
    <property type="component" value="Unassembled WGS sequence"/>
</dbReference>
<keyword evidence="2" id="KW-1185">Reference proteome</keyword>
<dbReference type="SUPFAM" id="SSF52087">
    <property type="entry name" value="CRAL/TRIO domain"/>
    <property type="match status" value="1"/>
</dbReference>
<name>A0A4Y2VDS3_ARAVE</name>
<dbReference type="AlphaFoldDB" id="A0A4Y2VDS3"/>
<organism evidence="1 2">
    <name type="scientific">Araneus ventricosus</name>
    <name type="common">Orbweaver spider</name>
    <name type="synonym">Epeira ventricosa</name>
    <dbReference type="NCBI Taxonomy" id="182803"/>
    <lineage>
        <taxon>Eukaryota</taxon>
        <taxon>Metazoa</taxon>
        <taxon>Ecdysozoa</taxon>
        <taxon>Arthropoda</taxon>
        <taxon>Chelicerata</taxon>
        <taxon>Arachnida</taxon>
        <taxon>Araneae</taxon>
        <taxon>Araneomorphae</taxon>
        <taxon>Entelegynae</taxon>
        <taxon>Araneoidea</taxon>
        <taxon>Araneidae</taxon>
        <taxon>Araneus</taxon>
    </lineage>
</organism>
<protein>
    <submittedName>
        <fullName evidence="1">Uncharacterized protein</fullName>
    </submittedName>
</protein>
<proteinExistence type="predicted"/>
<dbReference type="InterPro" id="IPR036865">
    <property type="entry name" value="CRAL-TRIO_dom_sf"/>
</dbReference>
<gene>
    <name evidence="1" type="ORF">AVEN_222943_1</name>
</gene>
<evidence type="ECO:0000313" key="1">
    <source>
        <dbReference type="EMBL" id="GBO22741.1"/>
    </source>
</evidence>
<accession>A0A4Y2VDS3</accession>
<dbReference type="Gene3D" id="3.40.525.10">
    <property type="entry name" value="CRAL-TRIO lipid binding domain"/>
    <property type="match status" value="1"/>
</dbReference>
<dbReference type="EMBL" id="BGPR01045802">
    <property type="protein sequence ID" value="GBO22741.1"/>
    <property type="molecule type" value="Genomic_DNA"/>
</dbReference>
<evidence type="ECO:0000313" key="2">
    <source>
        <dbReference type="Proteomes" id="UP000499080"/>
    </source>
</evidence>
<comment type="caution">
    <text evidence="1">The sequence shown here is derived from an EMBL/GenBank/DDBJ whole genome shotgun (WGS) entry which is preliminary data.</text>
</comment>
<reference evidence="1 2" key="1">
    <citation type="journal article" date="2019" name="Sci. Rep.">
        <title>Orb-weaving spider Araneus ventricosus genome elucidates the spidroin gene catalogue.</title>
        <authorList>
            <person name="Kono N."/>
            <person name="Nakamura H."/>
            <person name="Ohtoshi R."/>
            <person name="Moran D.A.P."/>
            <person name="Shinohara A."/>
            <person name="Yoshida Y."/>
            <person name="Fujiwara M."/>
            <person name="Mori M."/>
            <person name="Tomita M."/>
            <person name="Arakawa K."/>
        </authorList>
    </citation>
    <scope>NUCLEOTIDE SEQUENCE [LARGE SCALE GENOMIC DNA]</scope>
</reference>
<dbReference type="OrthoDB" id="1434354at2759"/>
<sequence length="208" mass="23865">MTTIPDGATPGWFMKSVSTSILREWLPKRFAQPMESEMATFFAIWKLLTDLSFTLDGWKEALLEDIEADDLPAYLGGNRTDPDGNPLCESFAQGNGLWLARIIGPLPRLSPKRSENLPSKEASRLRPAFVAVKRTFLDRFARCERVNIILRHHWFYKKFGYVNFIPGNQYLLANDWFPANGLGLALKLNFQDHSTHSQYWAKIRKSND</sequence>